<feature type="compositionally biased region" description="Acidic residues" evidence="1">
    <location>
        <begin position="23"/>
        <end position="39"/>
    </location>
</feature>
<feature type="region of interest" description="Disordered" evidence="1">
    <location>
        <begin position="244"/>
        <end position="264"/>
    </location>
</feature>
<reference evidence="2" key="1">
    <citation type="submission" date="2014-08" db="EMBL/GenBank/DDBJ databases">
        <authorList>
            <person name="Sharma Rahul"/>
            <person name="Thines Marco"/>
        </authorList>
    </citation>
    <scope>NUCLEOTIDE SEQUENCE</scope>
</reference>
<accession>A0A0F7SLI8</accession>
<feature type="region of interest" description="Disordered" evidence="1">
    <location>
        <begin position="1"/>
        <end position="108"/>
    </location>
</feature>
<evidence type="ECO:0000256" key="1">
    <source>
        <dbReference type="SAM" id="MobiDB-lite"/>
    </source>
</evidence>
<sequence length="338" mass="37958">MPRSCAGSPLTATTSRRPPGENEPLEVEIIDLANEDSDREELVPATMNQAEQREREQEGDDEDEISFQGSTGPRIRRFGRTLERILGEIDRPLQNPEEHSNTTSSHFNTYPQQSFISPEEYDGFDDVFVYDTPLSPPKAVQRIPTRKGFSRSFELELGGFIDSDDDEDKIKLEGEEKVEAPQSIQRKKRKLSKVHQGLTFACSGCERPLLLNAESSGRKVYALACGHLIDGYCLSFLSTPSHLPPDASKHAPKPSLPRTSSVFPRSHSLSLPARNAKRALKRAQTHRYVCPVQGCGKTYYSDLVEQPEILRPDIDLSKDQEMLWKVRFGSDGVIPVYV</sequence>
<dbReference type="EMBL" id="LN483142">
    <property type="protein sequence ID" value="CED82947.1"/>
    <property type="molecule type" value="Genomic_DNA"/>
</dbReference>
<organism evidence="2">
    <name type="scientific">Phaffia rhodozyma</name>
    <name type="common">Yeast</name>
    <name type="synonym">Xanthophyllomyces dendrorhous</name>
    <dbReference type="NCBI Taxonomy" id="264483"/>
    <lineage>
        <taxon>Eukaryota</taxon>
        <taxon>Fungi</taxon>
        <taxon>Dikarya</taxon>
        <taxon>Basidiomycota</taxon>
        <taxon>Agaricomycotina</taxon>
        <taxon>Tremellomycetes</taxon>
        <taxon>Cystofilobasidiales</taxon>
        <taxon>Mrakiaceae</taxon>
        <taxon>Phaffia</taxon>
    </lineage>
</organism>
<dbReference type="AlphaFoldDB" id="A0A0F7SLI8"/>
<proteinExistence type="predicted"/>
<feature type="compositionally biased region" description="Basic and acidic residues" evidence="1">
    <location>
        <begin position="80"/>
        <end position="100"/>
    </location>
</feature>
<name>A0A0F7SLI8_PHARH</name>
<evidence type="ECO:0000313" key="2">
    <source>
        <dbReference type="EMBL" id="CED82947.1"/>
    </source>
</evidence>
<protein>
    <submittedName>
        <fullName evidence="2">Uncharacterized protein</fullName>
    </submittedName>
</protein>